<dbReference type="EMBL" id="PCVY01000020">
    <property type="protein sequence ID" value="PIQ87120.1"/>
    <property type="molecule type" value="Genomic_DNA"/>
</dbReference>
<keyword evidence="3" id="KW-0012">Acyltransferase</keyword>
<dbReference type="SUPFAM" id="SSF69593">
    <property type="entry name" value="Glycerol-3-phosphate (1)-acyltransferase"/>
    <property type="match status" value="1"/>
</dbReference>
<evidence type="ECO:0000256" key="3">
    <source>
        <dbReference type="ARBA" id="ARBA00023315"/>
    </source>
</evidence>
<dbReference type="Proteomes" id="UP000230859">
    <property type="component" value="Unassembled WGS sequence"/>
</dbReference>
<dbReference type="Pfam" id="PF01553">
    <property type="entry name" value="Acyltransferase"/>
    <property type="match status" value="1"/>
</dbReference>
<reference evidence="5 6" key="1">
    <citation type="submission" date="2017-09" db="EMBL/GenBank/DDBJ databases">
        <title>Depth-based differentiation of microbial function through sediment-hosted aquifers and enrichment of novel symbionts in the deep terrestrial subsurface.</title>
        <authorList>
            <person name="Probst A.J."/>
            <person name="Ladd B."/>
            <person name="Jarett J.K."/>
            <person name="Geller-Mcgrath D.E."/>
            <person name="Sieber C.M."/>
            <person name="Emerson J.B."/>
            <person name="Anantharaman K."/>
            <person name="Thomas B.C."/>
            <person name="Malmstrom R."/>
            <person name="Stieglmeier M."/>
            <person name="Klingl A."/>
            <person name="Woyke T."/>
            <person name="Ryan C.M."/>
            <person name="Banfield J.F."/>
        </authorList>
    </citation>
    <scope>NUCLEOTIDE SEQUENCE [LARGE SCALE GENOMIC DNA]</scope>
    <source>
        <strain evidence="5">CG11_big_fil_rev_8_21_14_0_20_45_26</strain>
    </source>
</reference>
<gene>
    <name evidence="5" type="ORF">COV74_02215</name>
</gene>
<evidence type="ECO:0000256" key="2">
    <source>
        <dbReference type="ARBA" id="ARBA00022679"/>
    </source>
</evidence>
<dbReference type="PANTHER" id="PTHR10434">
    <property type="entry name" value="1-ACYL-SN-GLYCEROL-3-PHOSPHATE ACYLTRANSFERASE"/>
    <property type="match status" value="1"/>
</dbReference>
<evidence type="ECO:0000313" key="5">
    <source>
        <dbReference type="EMBL" id="PIQ87120.1"/>
    </source>
</evidence>
<sequence length="403" mass="47745">MDNTFHSAKHCAWILWIAQWINAFDLTWHNRLCLEPSNLEILKSIPKNAGLILVTNHADEMDIKIFMELSRRSRRRFTFMMNAESFEEWHGFAGWCLQCLGCFSIERAGSDQTAKQYAVDVVKGAREALVICPEGEIFYLNDLIQPFKRGVAYIGMQAITEMRETQPDRRVFILPVAIKYRYRKTIESILNQKIRRMEQYLFRRTSYLSFQERLAYIMAELLNRREQLSHVQIASLQLSRLKEQVCEVRTVMLSKVAEKYRQMPFDPKTELIDRAQKMIFFLREQLRRKKLFSSETRLQLRKDIDELKLSIRMAGWQPHYTSLNPSEERLAETVMKLEREVFEEKRPRPLGNRNVFMRIGTPIELSDYIQPFKEDPSAVSHQITEQLRTNIQSLIEEILLPRE</sequence>
<name>A0A2H0LRP7_9BACT</name>
<evidence type="ECO:0000313" key="6">
    <source>
        <dbReference type="Proteomes" id="UP000230859"/>
    </source>
</evidence>
<feature type="domain" description="Phospholipid/glycerol acyltransferase" evidence="4">
    <location>
        <begin position="51"/>
        <end position="181"/>
    </location>
</feature>
<keyword evidence="2" id="KW-0808">Transferase</keyword>
<dbReference type="GO" id="GO:0006654">
    <property type="term" value="P:phosphatidic acid biosynthetic process"/>
    <property type="evidence" value="ECO:0007669"/>
    <property type="project" value="TreeGrafter"/>
</dbReference>
<protein>
    <recommendedName>
        <fullName evidence="4">Phospholipid/glycerol acyltransferase domain-containing protein</fullName>
    </recommendedName>
</protein>
<dbReference type="InterPro" id="IPR002123">
    <property type="entry name" value="Plipid/glycerol_acylTrfase"/>
</dbReference>
<dbReference type="SMART" id="SM00563">
    <property type="entry name" value="PlsC"/>
    <property type="match status" value="1"/>
</dbReference>
<evidence type="ECO:0000259" key="4">
    <source>
        <dbReference type="SMART" id="SM00563"/>
    </source>
</evidence>
<organism evidence="5 6">
    <name type="scientific">Candidatus Abzuiibacterium crystallinum</name>
    <dbReference type="NCBI Taxonomy" id="1974748"/>
    <lineage>
        <taxon>Bacteria</taxon>
        <taxon>Pseudomonadati</taxon>
        <taxon>Candidatus Omnitrophota</taxon>
        <taxon>Candidatus Abzuiibacterium</taxon>
    </lineage>
</organism>
<dbReference type="GO" id="GO:0003841">
    <property type="term" value="F:1-acylglycerol-3-phosphate O-acyltransferase activity"/>
    <property type="evidence" value="ECO:0007669"/>
    <property type="project" value="TreeGrafter"/>
</dbReference>
<dbReference type="AlphaFoldDB" id="A0A2H0LRP7"/>
<comment type="pathway">
    <text evidence="1">Lipid metabolism.</text>
</comment>
<accession>A0A2H0LRP7</accession>
<comment type="caution">
    <text evidence="5">The sequence shown here is derived from an EMBL/GenBank/DDBJ whole genome shotgun (WGS) entry which is preliminary data.</text>
</comment>
<proteinExistence type="predicted"/>
<dbReference type="PANTHER" id="PTHR10434:SF11">
    <property type="entry name" value="1-ACYL-SN-GLYCEROL-3-PHOSPHATE ACYLTRANSFERASE"/>
    <property type="match status" value="1"/>
</dbReference>
<evidence type="ECO:0000256" key="1">
    <source>
        <dbReference type="ARBA" id="ARBA00005189"/>
    </source>
</evidence>